<protein>
    <submittedName>
        <fullName evidence="2">Uncharacterized protein</fullName>
    </submittedName>
</protein>
<dbReference type="Gene3D" id="1.50.10.160">
    <property type="match status" value="1"/>
</dbReference>
<dbReference type="Gene3D" id="1.50.10.20">
    <property type="match status" value="1"/>
</dbReference>
<dbReference type="GO" id="GO:0016102">
    <property type="term" value="P:diterpenoid biosynthetic process"/>
    <property type="evidence" value="ECO:0007669"/>
    <property type="project" value="TreeGrafter"/>
</dbReference>
<dbReference type="EMBL" id="MU865380">
    <property type="protein sequence ID" value="KAK4224889.1"/>
    <property type="molecule type" value="Genomic_DNA"/>
</dbReference>
<organism evidence="2 3">
    <name type="scientific">Podospora fimiseda</name>
    <dbReference type="NCBI Taxonomy" id="252190"/>
    <lineage>
        <taxon>Eukaryota</taxon>
        <taxon>Fungi</taxon>
        <taxon>Dikarya</taxon>
        <taxon>Ascomycota</taxon>
        <taxon>Pezizomycotina</taxon>
        <taxon>Sordariomycetes</taxon>
        <taxon>Sordariomycetidae</taxon>
        <taxon>Sordariales</taxon>
        <taxon>Podosporaceae</taxon>
        <taxon>Podospora</taxon>
    </lineage>
</organism>
<evidence type="ECO:0000256" key="1">
    <source>
        <dbReference type="ARBA" id="ARBA00006333"/>
    </source>
</evidence>
<dbReference type="GO" id="GO:0000287">
    <property type="term" value="F:magnesium ion binding"/>
    <property type="evidence" value="ECO:0007669"/>
    <property type="project" value="TreeGrafter"/>
</dbReference>
<dbReference type="AlphaFoldDB" id="A0AAN7BK77"/>
<evidence type="ECO:0000313" key="3">
    <source>
        <dbReference type="Proteomes" id="UP001301958"/>
    </source>
</evidence>
<evidence type="ECO:0000313" key="2">
    <source>
        <dbReference type="EMBL" id="KAK4224889.1"/>
    </source>
</evidence>
<proteinExistence type="inferred from homology"/>
<dbReference type="InterPro" id="IPR050148">
    <property type="entry name" value="Terpene_synthase-like"/>
</dbReference>
<comment type="caution">
    <text evidence="2">The sequence shown here is derived from an EMBL/GenBank/DDBJ whole genome shotgun (WGS) entry which is preliminary data.</text>
</comment>
<reference evidence="2" key="1">
    <citation type="journal article" date="2023" name="Mol. Phylogenet. Evol.">
        <title>Genome-scale phylogeny and comparative genomics of the fungal order Sordariales.</title>
        <authorList>
            <person name="Hensen N."/>
            <person name="Bonometti L."/>
            <person name="Westerberg I."/>
            <person name="Brannstrom I.O."/>
            <person name="Guillou S."/>
            <person name="Cros-Aarteil S."/>
            <person name="Calhoun S."/>
            <person name="Haridas S."/>
            <person name="Kuo A."/>
            <person name="Mondo S."/>
            <person name="Pangilinan J."/>
            <person name="Riley R."/>
            <person name="LaButti K."/>
            <person name="Andreopoulos B."/>
            <person name="Lipzen A."/>
            <person name="Chen C."/>
            <person name="Yan M."/>
            <person name="Daum C."/>
            <person name="Ng V."/>
            <person name="Clum A."/>
            <person name="Steindorff A."/>
            <person name="Ohm R.A."/>
            <person name="Martin F."/>
            <person name="Silar P."/>
            <person name="Natvig D.O."/>
            <person name="Lalanne C."/>
            <person name="Gautier V."/>
            <person name="Ament-Velasquez S.L."/>
            <person name="Kruys A."/>
            <person name="Hutchinson M.I."/>
            <person name="Powell A.J."/>
            <person name="Barry K."/>
            <person name="Miller A.N."/>
            <person name="Grigoriev I.V."/>
            <person name="Debuchy R."/>
            <person name="Gladieux P."/>
            <person name="Hiltunen Thoren M."/>
            <person name="Johannesson H."/>
        </authorList>
    </citation>
    <scope>NUCLEOTIDE SEQUENCE</scope>
    <source>
        <strain evidence="2">CBS 990.96</strain>
    </source>
</reference>
<reference evidence="2" key="2">
    <citation type="submission" date="2023-05" db="EMBL/GenBank/DDBJ databases">
        <authorList>
            <consortium name="Lawrence Berkeley National Laboratory"/>
            <person name="Steindorff A."/>
            <person name="Hensen N."/>
            <person name="Bonometti L."/>
            <person name="Westerberg I."/>
            <person name="Brannstrom I.O."/>
            <person name="Guillou S."/>
            <person name="Cros-Aarteil S."/>
            <person name="Calhoun S."/>
            <person name="Haridas S."/>
            <person name="Kuo A."/>
            <person name="Mondo S."/>
            <person name="Pangilinan J."/>
            <person name="Riley R."/>
            <person name="Labutti K."/>
            <person name="Andreopoulos B."/>
            <person name="Lipzen A."/>
            <person name="Chen C."/>
            <person name="Yanf M."/>
            <person name="Daum C."/>
            <person name="Ng V."/>
            <person name="Clum A."/>
            <person name="Ohm R."/>
            <person name="Martin F."/>
            <person name="Silar P."/>
            <person name="Natvig D."/>
            <person name="Lalanne C."/>
            <person name="Gautier V."/>
            <person name="Ament-Velasquez S.L."/>
            <person name="Kruys A."/>
            <person name="Hutchinson M.I."/>
            <person name="Powell A.J."/>
            <person name="Barry K."/>
            <person name="Miller A.N."/>
            <person name="Grigoriev I.V."/>
            <person name="Debuchy R."/>
            <person name="Gladieux P."/>
            <person name="Thoren M.H."/>
            <person name="Johannesson H."/>
        </authorList>
    </citation>
    <scope>NUCLEOTIDE SEQUENCE</scope>
    <source>
        <strain evidence="2">CBS 990.96</strain>
    </source>
</reference>
<dbReference type="PANTHER" id="PTHR31739:SF25">
    <property type="entry name" value="(E,E)-GERANYLLINALOOL SYNTHASE"/>
    <property type="match status" value="1"/>
</dbReference>
<comment type="similarity">
    <text evidence="1">Belongs to the terpene synthase family.</text>
</comment>
<dbReference type="SUPFAM" id="SSF48239">
    <property type="entry name" value="Terpenoid cyclases/Protein prenyltransferases"/>
    <property type="match status" value="1"/>
</dbReference>
<dbReference type="GO" id="GO:0010333">
    <property type="term" value="F:terpene synthase activity"/>
    <property type="evidence" value="ECO:0007669"/>
    <property type="project" value="InterPro"/>
</dbReference>
<dbReference type="InterPro" id="IPR008930">
    <property type="entry name" value="Terpenoid_cyclase/PrenylTrfase"/>
</dbReference>
<name>A0AAN7BK77_9PEZI</name>
<accession>A0AAN7BK77</accession>
<dbReference type="PANTHER" id="PTHR31739">
    <property type="entry name" value="ENT-COPALYL DIPHOSPHATE SYNTHASE, CHLOROPLASTIC"/>
    <property type="match status" value="1"/>
</dbReference>
<sequence>MLLQDQALAFVASLAAQCSKDSDAIGPSSSSVYDSAWVSLIRKNGDWLFPECFDFVLNQQLPSGAWDSYSTPLDGILNTAAGLLALKKHLHHHNLDQDDLIQKSLKAESALKHLTCQWDINSVDQIGFELLVVSLLELLEQEGVLIEFPQLDALKALGQAKLAKMPTEMLYREPSSLHHSLEALFKKDNIDFDRVGKWLEPDGSMLHSPSSTAAYLMSISVWDARAEEYLRRVVSRHGCHDYGSVPTVWPTTIFKISWSVCALSAVEISIGQVERIVFGSLLKTTLAKQQGLVGFAPGGLPDSDDTAKALEALHHLSQREGEVESGVGSVDALIRTYEGPTHFRTHPGERNPSLSANCNILILLLSREDRDEHLPQIIKASRFLIDKVLGGWDDVNEKWHTKEQYWMMLLCRAFDLLHQVPAATSQKIFQLAPDLKEKVPFVSLVITTRLLQTQQSNGSWEDICEVTAYSILTLSSLLKLPSKHHALSLVRYNCVADQLIKSKSWLVGKREEWKRARNIWTGKVTYGSSILSEAYCLAAALAPVPVMEL</sequence>
<gene>
    <name evidence="2" type="ORF">QBC38DRAFT_396604</name>
</gene>
<dbReference type="Proteomes" id="UP001301958">
    <property type="component" value="Unassembled WGS sequence"/>
</dbReference>
<keyword evidence="3" id="KW-1185">Reference proteome</keyword>